<keyword evidence="12" id="KW-1185">Reference proteome</keyword>
<name>A0ABR1AKD5_POLSC</name>
<reference evidence="11 12" key="1">
    <citation type="submission" date="2023-09" db="EMBL/GenBank/DDBJ databases">
        <title>Genomes of two closely related lineages of the louse Polyplax serrata with different host specificities.</title>
        <authorList>
            <person name="Martinu J."/>
            <person name="Tarabai H."/>
            <person name="Stefka J."/>
            <person name="Hypsa V."/>
        </authorList>
    </citation>
    <scope>NUCLEOTIDE SEQUENCE [LARGE SCALE GENOMIC DNA]</scope>
    <source>
        <strain evidence="11">98ZLc_SE</strain>
    </source>
</reference>
<evidence type="ECO:0000256" key="3">
    <source>
        <dbReference type="ARBA" id="ARBA00011074"/>
    </source>
</evidence>
<keyword evidence="5 8" id="KW-0833">Ubl conjugation pathway</keyword>
<evidence type="ECO:0000256" key="9">
    <source>
        <dbReference type="SAM" id="MobiDB-lite"/>
    </source>
</evidence>
<dbReference type="InterPro" id="IPR039785">
    <property type="entry name" value="MINY3/4"/>
</dbReference>
<evidence type="ECO:0000259" key="10">
    <source>
        <dbReference type="SMART" id="SM01174"/>
    </source>
</evidence>
<organism evidence="11 12">
    <name type="scientific">Polyplax serrata</name>
    <name type="common">Common mouse louse</name>
    <dbReference type="NCBI Taxonomy" id="468196"/>
    <lineage>
        <taxon>Eukaryota</taxon>
        <taxon>Metazoa</taxon>
        <taxon>Ecdysozoa</taxon>
        <taxon>Arthropoda</taxon>
        <taxon>Hexapoda</taxon>
        <taxon>Insecta</taxon>
        <taxon>Pterygota</taxon>
        <taxon>Neoptera</taxon>
        <taxon>Paraneoptera</taxon>
        <taxon>Psocodea</taxon>
        <taxon>Troctomorpha</taxon>
        <taxon>Phthiraptera</taxon>
        <taxon>Anoplura</taxon>
        <taxon>Polyplacidae</taxon>
        <taxon>Polyplax</taxon>
    </lineage>
</organism>
<dbReference type="Gene3D" id="1.10.238.10">
    <property type="entry name" value="EF-hand"/>
    <property type="match status" value="1"/>
</dbReference>
<feature type="region of interest" description="Disordered" evidence="9">
    <location>
        <begin position="121"/>
        <end position="145"/>
    </location>
</feature>
<keyword evidence="4 8" id="KW-0645">Protease</keyword>
<comment type="similarity">
    <text evidence="3 8">Belongs to the MINDY deubiquitinase family. FAM188 subfamily.</text>
</comment>
<dbReference type="PANTHER" id="PTHR12473:SF17">
    <property type="entry name" value="UBIQUITIN CARBOXYL-TERMINAL HYDROLASE MINDY-3"/>
    <property type="match status" value="1"/>
</dbReference>
<evidence type="ECO:0000256" key="1">
    <source>
        <dbReference type="ARBA" id="ARBA00000707"/>
    </source>
</evidence>
<accession>A0ABR1AKD5</accession>
<dbReference type="Proteomes" id="UP001359485">
    <property type="component" value="Unassembled WGS sequence"/>
</dbReference>
<evidence type="ECO:0000256" key="4">
    <source>
        <dbReference type="ARBA" id="ARBA00022670"/>
    </source>
</evidence>
<evidence type="ECO:0000313" key="11">
    <source>
        <dbReference type="EMBL" id="KAK6621763.1"/>
    </source>
</evidence>
<protein>
    <recommendedName>
        <fullName evidence="8">Ubiquitin carboxyl-terminal hydrolase MINDY</fullName>
        <ecNumber evidence="8">3.4.19.12</ecNumber>
    </recommendedName>
</protein>
<evidence type="ECO:0000256" key="7">
    <source>
        <dbReference type="ARBA" id="ARBA00022807"/>
    </source>
</evidence>
<keyword evidence="6 8" id="KW-0378">Hydrolase</keyword>
<dbReference type="SMART" id="SM01174">
    <property type="entry name" value="DUF4205"/>
    <property type="match status" value="1"/>
</dbReference>
<comment type="function">
    <text evidence="2 8">Hydrolase that can remove 'Lys-48'-linked conjugated ubiquitin from proteins.</text>
</comment>
<keyword evidence="7 8" id="KW-0788">Thiol protease</keyword>
<evidence type="ECO:0000256" key="6">
    <source>
        <dbReference type="ARBA" id="ARBA00022801"/>
    </source>
</evidence>
<comment type="caution">
    <text evidence="11">The sequence shown here is derived from an EMBL/GenBank/DDBJ whole genome shotgun (WGS) entry which is preliminary data.</text>
</comment>
<evidence type="ECO:0000256" key="8">
    <source>
        <dbReference type="RuleBase" id="RU367088"/>
    </source>
</evidence>
<feature type="domain" description="Deubiquitinating enzyme MINDY-3/4 conserved" evidence="10">
    <location>
        <begin position="17"/>
        <end position="372"/>
    </location>
</feature>
<dbReference type="SUPFAM" id="SSF47473">
    <property type="entry name" value="EF-hand"/>
    <property type="match status" value="1"/>
</dbReference>
<proteinExistence type="inferred from homology"/>
<dbReference type="Pfam" id="PF13898">
    <property type="entry name" value="MINDY-3_4_CD"/>
    <property type="match status" value="1"/>
</dbReference>
<gene>
    <name evidence="11" type="ORF">RUM44_001570</name>
</gene>
<evidence type="ECO:0000313" key="12">
    <source>
        <dbReference type="Proteomes" id="UP001359485"/>
    </source>
</evidence>
<evidence type="ECO:0000256" key="2">
    <source>
        <dbReference type="ARBA" id="ARBA00002107"/>
    </source>
</evidence>
<dbReference type="EMBL" id="JAWJWF010000047">
    <property type="protein sequence ID" value="KAK6621763.1"/>
    <property type="molecule type" value="Genomic_DNA"/>
</dbReference>
<feature type="compositionally biased region" description="Gly residues" evidence="9">
    <location>
        <begin position="129"/>
        <end position="143"/>
    </location>
</feature>
<evidence type="ECO:0000256" key="5">
    <source>
        <dbReference type="ARBA" id="ARBA00022786"/>
    </source>
</evidence>
<comment type="catalytic activity">
    <reaction evidence="1 8">
        <text>Thiol-dependent hydrolysis of ester, thioester, amide, peptide and isopeptide bonds formed by the C-terminal Gly of ubiquitin (a 76-residue protein attached to proteins as an intracellular targeting signal).</text>
        <dbReference type="EC" id="3.4.19.12"/>
    </reaction>
</comment>
<dbReference type="InterPro" id="IPR025257">
    <property type="entry name" value="MINDY-3/4_CD"/>
</dbReference>
<dbReference type="InterPro" id="IPR011992">
    <property type="entry name" value="EF-hand-dom_pair"/>
</dbReference>
<sequence>MEDEAGSSFDPRITEVCNILWGNNVTNEIFQRWSQGFVFSRDEPTALVQKAGGPCAVIAPMQAFVLKYVNSVNHMRSIKEDEILKILVQAATDILKQTCKNNTNYFLFRRKKNRQVLNKLESENDEDSGGGGGGGGVGGGGGTTIENEKVDDISPQILDLHNISFIKFHENIEIVRKTGIEQVFREYSDDVTSYLTCSFGVLLFLYSVMLTRGLDELKDELADPTDSLIENTFGYGSQSLINLMLTGRAVSHVWDHEHDIGGLKLKGLDKQSSVGFLTLLEHLQLCEVGSFFKNPEHPIWVLGSDTHLTVLFSFEKQLVGKETPWEEARRVFKTFDCEGNNFIAVKNLGPLLQALGLVCEDDYVEIMEKKLDSENLGIILLKDFMDEFFPEEKKSTPDTFAVWHYNGLAKSSPDNKVRYHRGNAIILECNVRYVLESNSMLTVLQTKWPSIDVQWESNYTPSLN</sequence>
<dbReference type="EC" id="3.4.19.12" evidence="8"/>
<dbReference type="PANTHER" id="PTHR12473">
    <property type="entry name" value="UBIQUITIN CARBOXYL-TERMINAL HYDROLASE MINDY-4-RELATED"/>
    <property type="match status" value="1"/>
</dbReference>